<feature type="region of interest" description="Disordered" evidence="1">
    <location>
        <begin position="396"/>
        <end position="434"/>
    </location>
</feature>
<feature type="transmembrane region" description="Helical" evidence="2">
    <location>
        <begin position="61"/>
        <end position="82"/>
    </location>
</feature>
<dbReference type="PANTHER" id="PTHR23028:SF53">
    <property type="entry name" value="ACYL_TRANSF_3 DOMAIN-CONTAINING PROTEIN"/>
    <property type="match status" value="1"/>
</dbReference>
<evidence type="ECO:0000256" key="2">
    <source>
        <dbReference type="SAM" id="Phobius"/>
    </source>
</evidence>
<dbReference type="GO" id="GO:0016747">
    <property type="term" value="F:acyltransferase activity, transferring groups other than amino-acyl groups"/>
    <property type="evidence" value="ECO:0007669"/>
    <property type="project" value="InterPro"/>
</dbReference>
<feature type="transmembrane region" description="Helical" evidence="2">
    <location>
        <begin position="197"/>
        <end position="217"/>
    </location>
</feature>
<sequence length="434" mass="46996">MRAAAGQDAGRATGGPPPGEIRALTGLRALAATWVVVLHFSNNPGSTWAPVLQPIRPLIQSGWLGVDLFFVLSGFVLTHTYLDKIGRRVGVRSTAAFYWNRLSRVWPTWLVVMGAFTGWLVLKHLTVGGLHVHEPDQPHVDAAHLLAQVLMVQQWTQPMVSASTFPGPGWSLSAEWLAYLVFPVLVLGLHRVRRLPAAVLAVGALLPLLPFAWIAAADATHEYAWAWLLRIAGAFVAGSLTGLCVRRIRPTERVRRGASVLAAGTLVCIGVVVWWSAARFVDHAGVAVLAFPVLVGALAFADRGPARLLSTPWMVTGGRISFAVYLVHLFVFEVWWTAMDVVPHLQPDSRLASLAAPLVLVAPFPLAWLTWRYVEEPARLFMRRFAPQDAPRAVSLPPVHERAGAAGGRTPEPAFPAQRAPGQADAAQPSLVSG</sequence>
<feature type="transmembrane region" description="Helical" evidence="2">
    <location>
        <begin position="169"/>
        <end position="190"/>
    </location>
</feature>
<keyword evidence="2" id="KW-1133">Transmembrane helix</keyword>
<feature type="domain" description="Acyltransferase 3" evidence="3">
    <location>
        <begin position="22"/>
        <end position="371"/>
    </location>
</feature>
<evidence type="ECO:0000256" key="1">
    <source>
        <dbReference type="SAM" id="MobiDB-lite"/>
    </source>
</evidence>
<keyword evidence="2" id="KW-0472">Membrane</keyword>
<feature type="transmembrane region" description="Helical" evidence="2">
    <location>
        <begin position="257"/>
        <end position="277"/>
    </location>
</feature>
<dbReference type="Proteomes" id="UP000199416">
    <property type="component" value="Unassembled WGS sequence"/>
</dbReference>
<keyword evidence="2" id="KW-0812">Transmembrane</keyword>
<proteinExistence type="predicted"/>
<evidence type="ECO:0000313" key="4">
    <source>
        <dbReference type="EMBL" id="SDC06642.1"/>
    </source>
</evidence>
<protein>
    <submittedName>
        <fullName evidence="4">Peptidoglycan/LPS O-acetylase OafA/YrhL, contains acyltransferase and SGNH-hydrolase domains</fullName>
    </submittedName>
</protein>
<feature type="transmembrane region" description="Helical" evidence="2">
    <location>
        <begin position="223"/>
        <end position="245"/>
    </location>
</feature>
<feature type="transmembrane region" description="Helical" evidence="2">
    <location>
        <begin position="103"/>
        <end position="122"/>
    </location>
</feature>
<dbReference type="GO" id="GO:0016787">
    <property type="term" value="F:hydrolase activity"/>
    <property type="evidence" value="ECO:0007669"/>
    <property type="project" value="UniProtKB-KW"/>
</dbReference>
<keyword evidence="4" id="KW-0012">Acyltransferase</keyword>
<accession>A0A1G6IJ77</accession>
<feature type="transmembrane region" description="Helical" evidence="2">
    <location>
        <begin position="283"/>
        <end position="301"/>
    </location>
</feature>
<feature type="transmembrane region" description="Helical" evidence="2">
    <location>
        <begin position="351"/>
        <end position="374"/>
    </location>
</feature>
<dbReference type="AlphaFoldDB" id="A0A1G6IJ77"/>
<dbReference type="RefSeq" id="WP_091362743.1">
    <property type="nucleotide sequence ID" value="NZ_FMZF01000001.1"/>
</dbReference>
<evidence type="ECO:0000313" key="5">
    <source>
        <dbReference type="Proteomes" id="UP000199416"/>
    </source>
</evidence>
<organism evidence="4 5">
    <name type="scientific">Geodermatophilus telluris</name>
    <dbReference type="NCBI Taxonomy" id="1190417"/>
    <lineage>
        <taxon>Bacteria</taxon>
        <taxon>Bacillati</taxon>
        <taxon>Actinomycetota</taxon>
        <taxon>Actinomycetes</taxon>
        <taxon>Geodermatophilales</taxon>
        <taxon>Geodermatophilaceae</taxon>
        <taxon>Geodermatophilus</taxon>
    </lineage>
</organism>
<feature type="transmembrane region" description="Helical" evidence="2">
    <location>
        <begin position="322"/>
        <end position="339"/>
    </location>
</feature>
<dbReference type="PANTHER" id="PTHR23028">
    <property type="entry name" value="ACETYLTRANSFERASE"/>
    <property type="match status" value="1"/>
</dbReference>
<dbReference type="Pfam" id="PF01757">
    <property type="entry name" value="Acyl_transf_3"/>
    <property type="match status" value="1"/>
</dbReference>
<dbReference type="InterPro" id="IPR050879">
    <property type="entry name" value="Acyltransferase_3"/>
</dbReference>
<dbReference type="GO" id="GO:0016020">
    <property type="term" value="C:membrane"/>
    <property type="evidence" value="ECO:0007669"/>
    <property type="project" value="TreeGrafter"/>
</dbReference>
<dbReference type="STRING" id="1190417.SAMN05660690_0410"/>
<keyword evidence="4" id="KW-0808">Transferase</keyword>
<dbReference type="EMBL" id="FMZF01000001">
    <property type="protein sequence ID" value="SDC06642.1"/>
    <property type="molecule type" value="Genomic_DNA"/>
</dbReference>
<keyword evidence="5" id="KW-1185">Reference proteome</keyword>
<dbReference type="GO" id="GO:0009103">
    <property type="term" value="P:lipopolysaccharide biosynthetic process"/>
    <property type="evidence" value="ECO:0007669"/>
    <property type="project" value="TreeGrafter"/>
</dbReference>
<dbReference type="OrthoDB" id="9796461at2"/>
<keyword evidence="4" id="KW-0378">Hydrolase</keyword>
<evidence type="ECO:0000259" key="3">
    <source>
        <dbReference type="Pfam" id="PF01757"/>
    </source>
</evidence>
<name>A0A1G6IJ77_9ACTN</name>
<dbReference type="InterPro" id="IPR002656">
    <property type="entry name" value="Acyl_transf_3_dom"/>
</dbReference>
<gene>
    <name evidence="4" type="ORF">SAMN05660690_0410</name>
</gene>
<reference evidence="5" key="1">
    <citation type="submission" date="2016-10" db="EMBL/GenBank/DDBJ databases">
        <authorList>
            <person name="Varghese N."/>
            <person name="Submissions S."/>
        </authorList>
    </citation>
    <scope>NUCLEOTIDE SEQUENCE [LARGE SCALE GENOMIC DNA]</scope>
    <source>
        <strain evidence="5">DSM 45421</strain>
    </source>
</reference>